<accession>A0A0B5FD07</accession>
<keyword evidence="1" id="KW-0472">Membrane</keyword>
<feature type="transmembrane region" description="Helical" evidence="1">
    <location>
        <begin position="152"/>
        <end position="170"/>
    </location>
</feature>
<keyword evidence="1" id="KW-1133">Transmembrane helix</keyword>
<keyword evidence="1" id="KW-0812">Transmembrane</keyword>
<evidence type="ECO:0008006" key="4">
    <source>
        <dbReference type="Google" id="ProtNLM"/>
    </source>
</evidence>
<dbReference type="HOGENOM" id="CLU_1224034_0_0_7"/>
<organism evidence="2 3">
    <name type="scientific">Geoalkalibacter subterraneus</name>
    <dbReference type="NCBI Taxonomy" id="483547"/>
    <lineage>
        <taxon>Bacteria</taxon>
        <taxon>Pseudomonadati</taxon>
        <taxon>Thermodesulfobacteriota</taxon>
        <taxon>Desulfuromonadia</taxon>
        <taxon>Desulfuromonadales</taxon>
        <taxon>Geoalkalibacteraceae</taxon>
        <taxon>Geoalkalibacter</taxon>
    </lineage>
</organism>
<dbReference type="Proteomes" id="UP000035036">
    <property type="component" value="Chromosome"/>
</dbReference>
<dbReference type="AlphaFoldDB" id="A0A0B5FD07"/>
<gene>
    <name evidence="2" type="ORF">GSUB_04850</name>
</gene>
<dbReference type="EMBL" id="CP010311">
    <property type="protein sequence ID" value="AJF06022.1"/>
    <property type="molecule type" value="Genomic_DNA"/>
</dbReference>
<dbReference type="KEGG" id="gsb:GSUB_04850"/>
<protein>
    <recommendedName>
        <fullName evidence="4">Histidine kinase N-terminal 7TM region domain-containing protein</fullName>
    </recommendedName>
</protein>
<feature type="transmembrane region" description="Helical" evidence="1">
    <location>
        <begin position="6"/>
        <end position="22"/>
    </location>
</feature>
<feature type="transmembrane region" description="Helical" evidence="1">
    <location>
        <begin position="67"/>
        <end position="86"/>
    </location>
</feature>
<evidence type="ECO:0000256" key="1">
    <source>
        <dbReference type="SAM" id="Phobius"/>
    </source>
</evidence>
<feature type="transmembrane region" description="Helical" evidence="1">
    <location>
        <begin position="182"/>
        <end position="201"/>
    </location>
</feature>
<proteinExistence type="predicted"/>
<evidence type="ECO:0000313" key="3">
    <source>
        <dbReference type="Proteomes" id="UP000035036"/>
    </source>
</evidence>
<dbReference type="InterPro" id="IPR054235">
    <property type="entry name" value="DUF6962"/>
</dbReference>
<dbReference type="Pfam" id="PF22285">
    <property type="entry name" value="DUF6962"/>
    <property type="match status" value="1"/>
</dbReference>
<name>A0A0B5FD07_9BACT</name>
<sequence>MTVLTDYLLGMWVLWLGGRLWRQGRRLHDRAIGDWSLVFIFSAVAAFCGGTVHGFPNLLGGIGSALLWKLTVQAVGIASLCFLAAMIRSMFRGRVRRILLAAAFVKWAVYAWWMTSHDAFLYVVLDYLPSLLFVGGLQAWCWLRQGRAAGRWITLGVVISLVAAGIQQSGFSLHRHFNHNDLYHVVQMAAFYLLYRGGILLRQLP</sequence>
<keyword evidence="3" id="KW-1185">Reference proteome</keyword>
<evidence type="ECO:0000313" key="2">
    <source>
        <dbReference type="EMBL" id="AJF06022.1"/>
    </source>
</evidence>
<feature type="transmembrane region" description="Helical" evidence="1">
    <location>
        <begin position="120"/>
        <end position="140"/>
    </location>
</feature>
<feature type="transmembrane region" description="Helical" evidence="1">
    <location>
        <begin position="34"/>
        <end position="55"/>
    </location>
</feature>
<feature type="transmembrane region" description="Helical" evidence="1">
    <location>
        <begin position="98"/>
        <end position="114"/>
    </location>
</feature>
<reference evidence="2 3" key="1">
    <citation type="journal article" date="2015" name="Genome Announc.">
        <title>Genomes of Geoalkalibacter ferrihydriticus Z-0531T and Geoalkalibacter subterraneus Red1T, Two Haloalkaliphilic Metal-Reducing Deltaproteobacteria.</title>
        <authorList>
            <person name="Badalamenti J.P."/>
            <person name="Krajmalnik-Brown R."/>
            <person name="Torres C.I."/>
            <person name="Bond D.R."/>
        </authorList>
    </citation>
    <scope>NUCLEOTIDE SEQUENCE [LARGE SCALE GENOMIC DNA]</scope>
    <source>
        <strain evidence="2 3">Red1</strain>
    </source>
</reference>